<proteinExistence type="inferred from homology"/>
<gene>
    <name evidence="4" type="ORF">PROQFM164_S02g001690</name>
</gene>
<feature type="compositionally biased region" description="Basic and acidic residues" evidence="2">
    <location>
        <begin position="222"/>
        <end position="235"/>
    </location>
</feature>
<protein>
    <submittedName>
        <fullName evidence="4">Phospholipase/carboxylesterase/thioesterase</fullName>
    </submittedName>
</protein>
<evidence type="ECO:0000259" key="3">
    <source>
        <dbReference type="Pfam" id="PF02230"/>
    </source>
</evidence>
<dbReference type="InterPro" id="IPR003140">
    <property type="entry name" value="PLipase/COase/thioEstase"/>
</dbReference>
<feature type="domain" description="Phospholipase/carboxylesterase/thioesterase" evidence="3">
    <location>
        <begin position="286"/>
        <end position="352"/>
    </location>
</feature>
<dbReference type="OrthoDB" id="2418081at2759"/>
<feature type="domain" description="Phospholipase/carboxylesterase/thioesterase" evidence="3">
    <location>
        <begin position="11"/>
        <end position="168"/>
    </location>
</feature>
<evidence type="ECO:0000256" key="2">
    <source>
        <dbReference type="SAM" id="MobiDB-lite"/>
    </source>
</evidence>
<dbReference type="GO" id="GO:0005737">
    <property type="term" value="C:cytoplasm"/>
    <property type="evidence" value="ECO:0007669"/>
    <property type="project" value="TreeGrafter"/>
</dbReference>
<dbReference type="Gene3D" id="3.40.50.1820">
    <property type="entry name" value="alpha/beta hydrolase"/>
    <property type="match status" value="1"/>
</dbReference>
<dbReference type="GO" id="GO:0072330">
    <property type="term" value="P:monocarboxylic acid biosynthetic process"/>
    <property type="evidence" value="ECO:0007669"/>
    <property type="project" value="UniProtKB-ARBA"/>
</dbReference>
<dbReference type="Proteomes" id="UP000030686">
    <property type="component" value="Unassembled WGS sequence"/>
</dbReference>
<evidence type="ECO:0000256" key="1">
    <source>
        <dbReference type="ARBA" id="ARBA00006499"/>
    </source>
</evidence>
<feature type="compositionally biased region" description="Acidic residues" evidence="2">
    <location>
        <begin position="188"/>
        <end position="213"/>
    </location>
</feature>
<dbReference type="AlphaFoldDB" id="W6Q5B3"/>
<dbReference type="GO" id="GO:0017000">
    <property type="term" value="P:antibiotic biosynthetic process"/>
    <property type="evidence" value="ECO:0007669"/>
    <property type="project" value="UniProtKB-ARBA"/>
</dbReference>
<sequence>MSRKPYPTPLVVQPLSGEHTHTIISLHGRGSNAERFGRELLVSANLQGRLPTVKFVFPTARKRRSTILKKIPIHQWYDNYSLEDPGQRTDLQVDGLSQTAEFIRGLVTEEARILGEANHSKIILWGLSQGCAAGIFALLGGWPDTSEGNTLGAFIGMSGWLPFEQQLCEIIRSDVNLVLAEDNYQEMQSEDDSSEECESDEELEADVYSEQDFSDNPLDESSPVHDDSNPFKGLKEDSPLCGDFNPFEEDEEEAPLVIQAINHVRDILALPMIPNNTQSSEDGDSTSLCHLHTPVFLGHGAQDPKVSARFGEKMSRMLSDSLGMDVTWKEYQGLGHWYRVEDEIEDILGFLRDRVNLPVIPESSLEKQKGQEKQL</sequence>
<keyword evidence="5" id="KW-1185">Reference proteome</keyword>
<comment type="similarity">
    <text evidence="1">Belongs to the AB hydrolase superfamily. AB hydrolase 2 family.</text>
</comment>
<evidence type="ECO:0000313" key="5">
    <source>
        <dbReference type="Proteomes" id="UP000030686"/>
    </source>
</evidence>
<evidence type="ECO:0000313" key="4">
    <source>
        <dbReference type="EMBL" id="CDM31540.1"/>
    </source>
</evidence>
<dbReference type="GO" id="GO:0008474">
    <property type="term" value="F:palmitoyl-(protein) hydrolase activity"/>
    <property type="evidence" value="ECO:0007669"/>
    <property type="project" value="TreeGrafter"/>
</dbReference>
<organism evidence="4 5">
    <name type="scientific">Penicillium roqueforti (strain FM164)</name>
    <dbReference type="NCBI Taxonomy" id="1365484"/>
    <lineage>
        <taxon>Eukaryota</taxon>
        <taxon>Fungi</taxon>
        <taxon>Dikarya</taxon>
        <taxon>Ascomycota</taxon>
        <taxon>Pezizomycotina</taxon>
        <taxon>Eurotiomycetes</taxon>
        <taxon>Eurotiomycetidae</taxon>
        <taxon>Eurotiales</taxon>
        <taxon>Aspergillaceae</taxon>
        <taxon>Penicillium</taxon>
    </lineage>
</organism>
<dbReference type="InterPro" id="IPR050565">
    <property type="entry name" value="LYPA1-2/EST-like"/>
</dbReference>
<dbReference type="OMA" id="IPINQWF"/>
<dbReference type="EMBL" id="HG792016">
    <property type="protein sequence ID" value="CDM31540.1"/>
    <property type="molecule type" value="Genomic_DNA"/>
</dbReference>
<dbReference type="PANTHER" id="PTHR10655">
    <property type="entry name" value="LYSOPHOSPHOLIPASE-RELATED"/>
    <property type="match status" value="1"/>
</dbReference>
<accession>W6Q5B3</accession>
<dbReference type="STRING" id="1365484.W6Q5B3"/>
<feature type="region of interest" description="Disordered" evidence="2">
    <location>
        <begin position="185"/>
        <end position="235"/>
    </location>
</feature>
<dbReference type="InterPro" id="IPR029058">
    <property type="entry name" value="AB_hydrolase_fold"/>
</dbReference>
<reference evidence="4" key="1">
    <citation type="journal article" date="2014" name="Nat. Commun.">
        <title>Multiple recent horizontal transfers of a large genomic region in cheese making fungi.</title>
        <authorList>
            <person name="Cheeseman K."/>
            <person name="Ropars J."/>
            <person name="Renault P."/>
            <person name="Dupont J."/>
            <person name="Gouzy J."/>
            <person name="Branca A."/>
            <person name="Abraham A.L."/>
            <person name="Ceppi M."/>
            <person name="Conseiller E."/>
            <person name="Debuchy R."/>
            <person name="Malagnac F."/>
            <person name="Goarin A."/>
            <person name="Silar P."/>
            <person name="Lacoste S."/>
            <person name="Sallet E."/>
            <person name="Bensimon A."/>
            <person name="Giraud T."/>
            <person name="Brygoo Y."/>
        </authorList>
    </citation>
    <scope>NUCLEOTIDE SEQUENCE [LARGE SCALE GENOMIC DNA]</scope>
    <source>
        <strain evidence="4">FM164</strain>
    </source>
</reference>
<dbReference type="SUPFAM" id="SSF53474">
    <property type="entry name" value="alpha/beta-Hydrolases"/>
    <property type="match status" value="1"/>
</dbReference>
<dbReference type="GO" id="GO:0052689">
    <property type="term" value="F:carboxylic ester hydrolase activity"/>
    <property type="evidence" value="ECO:0007669"/>
    <property type="project" value="TreeGrafter"/>
</dbReference>
<dbReference type="Pfam" id="PF02230">
    <property type="entry name" value="Abhydrolase_2"/>
    <property type="match status" value="2"/>
</dbReference>
<name>W6Q5B3_PENRF</name>
<dbReference type="PANTHER" id="PTHR10655:SF64">
    <property type="entry name" value="PHOSPHOLIPASE_CARBOXYLESTERASE_THIOESTERASE DOMAIN-CONTAINING PROTEIN"/>
    <property type="match status" value="1"/>
</dbReference>